<dbReference type="InterPro" id="IPR021857">
    <property type="entry name" value="DUF3467"/>
</dbReference>
<sequence length="106" mass="11999">MNDHPPKQNEINIELSEEIAEGVYANLSIISHSNSEFILDFIRLVPNVPKAKVKSRVIMTPQQTKRLMYALQENVKRYEASNGTIKDLEANANPFPMNFNTPKGQA</sequence>
<dbReference type="AlphaFoldDB" id="A0A6S6TIV8"/>
<gene>
    <name evidence="1" type="ORF">HELGO_WM16924</name>
</gene>
<organism evidence="1">
    <name type="scientific">uncultured Aureispira sp</name>
    <dbReference type="NCBI Taxonomy" id="1331704"/>
    <lineage>
        <taxon>Bacteria</taxon>
        <taxon>Pseudomonadati</taxon>
        <taxon>Bacteroidota</taxon>
        <taxon>Saprospiria</taxon>
        <taxon>Saprospirales</taxon>
        <taxon>Saprospiraceae</taxon>
        <taxon>Aureispira</taxon>
        <taxon>environmental samples</taxon>
    </lineage>
</organism>
<protein>
    <recommendedName>
        <fullName evidence="2">DUF3467 domain-containing protein</fullName>
    </recommendedName>
</protein>
<dbReference type="Pfam" id="PF11950">
    <property type="entry name" value="DUF3467"/>
    <property type="match status" value="1"/>
</dbReference>
<evidence type="ECO:0000313" key="1">
    <source>
        <dbReference type="EMBL" id="CAA6816420.1"/>
    </source>
</evidence>
<proteinExistence type="predicted"/>
<accession>A0A6S6TIV8</accession>
<evidence type="ECO:0008006" key="2">
    <source>
        <dbReference type="Google" id="ProtNLM"/>
    </source>
</evidence>
<dbReference type="EMBL" id="CACVAQ010000237">
    <property type="protein sequence ID" value="CAA6816420.1"/>
    <property type="molecule type" value="Genomic_DNA"/>
</dbReference>
<name>A0A6S6TIV8_9BACT</name>
<reference evidence="1" key="1">
    <citation type="submission" date="2020-01" db="EMBL/GenBank/DDBJ databases">
        <authorList>
            <person name="Meier V. D."/>
            <person name="Meier V D."/>
        </authorList>
    </citation>
    <scope>NUCLEOTIDE SEQUENCE</scope>
    <source>
        <strain evidence="1">HLG_WM_MAG_10</strain>
    </source>
</reference>